<dbReference type="Gene3D" id="3.40.720.10">
    <property type="entry name" value="Alkaline Phosphatase, subunit A"/>
    <property type="match status" value="1"/>
</dbReference>
<accession>A0A7X6I0G0</accession>
<dbReference type="Proteomes" id="UP000578686">
    <property type="component" value="Unassembled WGS sequence"/>
</dbReference>
<feature type="region of interest" description="Disordered" evidence="5">
    <location>
        <begin position="50"/>
        <end position="77"/>
    </location>
</feature>
<evidence type="ECO:0000256" key="3">
    <source>
        <dbReference type="PIRSR" id="PIRSR601952-2"/>
    </source>
</evidence>
<evidence type="ECO:0000256" key="2">
    <source>
        <dbReference type="PIRSR" id="PIRSR601952-1"/>
    </source>
</evidence>
<comment type="cofactor">
    <cofactor evidence="3">
        <name>Zn(2+)</name>
        <dbReference type="ChEBI" id="CHEBI:29105"/>
    </cofactor>
    <text evidence="3">Binds 2 Zn(2+) ions.</text>
</comment>
<dbReference type="InterPro" id="IPR001952">
    <property type="entry name" value="Alkaline_phosphatase"/>
</dbReference>
<proteinExistence type="inferred from homology"/>
<dbReference type="PANTHER" id="PTHR11596:SF5">
    <property type="entry name" value="ALKALINE PHOSPHATASE"/>
    <property type="match status" value="1"/>
</dbReference>
<dbReference type="PANTHER" id="PTHR11596">
    <property type="entry name" value="ALKALINE PHOSPHATASE"/>
    <property type="match status" value="1"/>
</dbReference>
<evidence type="ECO:0000313" key="7">
    <source>
        <dbReference type="Proteomes" id="UP000578686"/>
    </source>
</evidence>
<keyword evidence="7" id="KW-1185">Reference proteome</keyword>
<comment type="cofactor">
    <cofactor evidence="3">
        <name>Mg(2+)</name>
        <dbReference type="ChEBI" id="CHEBI:18420"/>
    </cofactor>
    <text evidence="3">Binds 1 Mg(2+) ion.</text>
</comment>
<dbReference type="SUPFAM" id="SSF53649">
    <property type="entry name" value="Alkaline phosphatase-like"/>
    <property type="match status" value="1"/>
</dbReference>
<feature type="binding site" evidence="3">
    <location>
        <position position="380"/>
    </location>
    <ligand>
        <name>Mg(2+)</name>
        <dbReference type="ChEBI" id="CHEBI:18420"/>
    </ligand>
</feature>
<dbReference type="GO" id="GO:0004035">
    <property type="term" value="F:alkaline phosphatase activity"/>
    <property type="evidence" value="ECO:0007669"/>
    <property type="project" value="TreeGrafter"/>
</dbReference>
<keyword evidence="3" id="KW-0479">Metal-binding</keyword>
<feature type="active site" description="Phosphoserine intermediate" evidence="2">
    <location>
        <position position="170"/>
    </location>
</feature>
<dbReference type="PRINTS" id="PR00113">
    <property type="entry name" value="ALKPHPHTASE"/>
</dbReference>
<organism evidence="6 7">
    <name type="scientific">Streptomyces lonarensis</name>
    <dbReference type="NCBI Taxonomy" id="700599"/>
    <lineage>
        <taxon>Bacteria</taxon>
        <taxon>Bacillati</taxon>
        <taxon>Actinomycetota</taxon>
        <taxon>Actinomycetes</taxon>
        <taxon>Kitasatosporales</taxon>
        <taxon>Streptomycetaceae</taxon>
        <taxon>Streptomyces</taxon>
    </lineage>
</organism>
<comment type="similarity">
    <text evidence="4">Belongs to the alkaline phosphatase family.</text>
</comment>
<evidence type="ECO:0000256" key="4">
    <source>
        <dbReference type="RuleBase" id="RU003946"/>
    </source>
</evidence>
<protein>
    <submittedName>
        <fullName evidence="6">Alkaline phosphatase</fullName>
    </submittedName>
</protein>
<dbReference type="SMART" id="SM00098">
    <property type="entry name" value="alkPPc"/>
    <property type="match status" value="1"/>
</dbReference>
<dbReference type="InterPro" id="IPR017850">
    <property type="entry name" value="Alkaline_phosphatase_core_sf"/>
</dbReference>
<evidence type="ECO:0000256" key="1">
    <source>
        <dbReference type="ARBA" id="ARBA00022553"/>
    </source>
</evidence>
<feature type="binding site" evidence="3">
    <location>
        <position position="389"/>
    </location>
    <ligand>
        <name>Zn(2+)</name>
        <dbReference type="ChEBI" id="CHEBI:29105"/>
        <label>2</label>
    </ligand>
</feature>
<feature type="binding site" evidence="3">
    <location>
        <position position="385"/>
    </location>
    <ligand>
        <name>Zn(2+)</name>
        <dbReference type="ChEBI" id="CHEBI:29105"/>
        <label>2</label>
    </ligand>
</feature>
<sequence length="513" mass="55085">MGRQYQECPLVPPPPQEDSPVHLTWTSRLAAGTATAALALTLAAPASLAGGTGPVDAPAPEPVGDTATDGSRDGAAPADFGPKNVIFLIGDGMGFNQVDTASLYEHGVSYHQVDVEPGAGDVTRQPGRATQIYQHFPVGVAAATYQHGAGYDPAVEWGSFRGPMQNRPDSAATATALATGVRTYNAAIGVDPDRKPVRNLTERAQELGKASGVVTSVPFTHATPASFVAHNEHRNNYHSIAREMLWEHEINVVMGGGHPWYDGNAQRRDEPTYQYLAEAEWNALSGGETQFELVETPEEFAALATATDTPAHVFGMPQVAATLQYDRSGPDRAADGTPVAGAEPFTAPKNTGVPRLDEMASAALNILDNASEEGMFLMVEGGAIDWASHANELNRQIEEQISFNRTIETVVDWVERESNWAETLVVVTADHETGYLTSTDADPGWKPIQGEKGKLPRATWHTGGHTNALVPVYAKGVGATRIEQYARHEDPVRGAYLENIDIAETVFDYWGRP</sequence>
<feature type="binding site" evidence="3">
    <location>
        <position position="430"/>
    </location>
    <ligand>
        <name>Zn(2+)</name>
        <dbReference type="ChEBI" id="CHEBI:29105"/>
        <label>2</label>
    </ligand>
</feature>
<feature type="binding site" evidence="3">
    <location>
        <position position="91"/>
    </location>
    <ligand>
        <name>Zn(2+)</name>
        <dbReference type="ChEBI" id="CHEBI:29105"/>
        <label>2</label>
    </ligand>
</feature>
<feature type="binding site" evidence="3">
    <location>
        <position position="221"/>
    </location>
    <ligand>
        <name>Mg(2+)</name>
        <dbReference type="ChEBI" id="CHEBI:18420"/>
    </ligand>
</feature>
<dbReference type="AlphaFoldDB" id="A0A7X6I0G0"/>
<reference evidence="6 7" key="1">
    <citation type="submission" date="2020-03" db="EMBL/GenBank/DDBJ databases">
        <title>Draft genome of Streptomyces sp. ventii, isolated from the Axial Seamount in the Pacific Ocean, and resequencing of the two type strains Streptomyces lonarensis strain NCL 716 and Streptomyces bohaiensis strain 11A07.</title>
        <authorList>
            <person name="Loughran R.M."/>
            <person name="Pfannmuller K.M."/>
            <person name="Wasson B.J."/>
            <person name="Deadmond M.C."/>
            <person name="Paddock B.E."/>
            <person name="Koyack M.J."/>
            <person name="Gallegos D.A."/>
            <person name="Mitchell E.A."/>
            <person name="Ushijima B."/>
            <person name="Saw J.H."/>
            <person name="Mcphail K.L."/>
            <person name="Videau P."/>
        </authorList>
    </citation>
    <scope>NUCLEOTIDE SEQUENCE [LARGE SCALE GENOMIC DNA]</scope>
    <source>
        <strain evidence="6 7">NCL716</strain>
    </source>
</reference>
<keyword evidence="3" id="KW-0862">Zinc</keyword>
<dbReference type="EMBL" id="JAAVJD010000177">
    <property type="protein sequence ID" value="NJQ07616.1"/>
    <property type="molecule type" value="Genomic_DNA"/>
</dbReference>
<evidence type="ECO:0000256" key="5">
    <source>
        <dbReference type="SAM" id="MobiDB-lite"/>
    </source>
</evidence>
<feature type="binding site" evidence="3">
    <location>
        <position position="91"/>
    </location>
    <ligand>
        <name>Mg(2+)</name>
        <dbReference type="ChEBI" id="CHEBI:18420"/>
    </ligand>
</feature>
<dbReference type="Pfam" id="PF00245">
    <property type="entry name" value="Alk_phosphatase"/>
    <property type="match status" value="1"/>
</dbReference>
<dbReference type="GO" id="GO:0046872">
    <property type="term" value="F:metal ion binding"/>
    <property type="evidence" value="ECO:0007669"/>
    <property type="project" value="UniProtKB-KW"/>
</dbReference>
<evidence type="ECO:0000313" key="6">
    <source>
        <dbReference type="EMBL" id="NJQ07616.1"/>
    </source>
</evidence>
<comment type="caution">
    <text evidence="6">The sequence shown here is derived from an EMBL/GenBank/DDBJ whole genome shotgun (WGS) entry which is preliminary data.</text>
</comment>
<keyword evidence="1" id="KW-0597">Phosphoprotein</keyword>
<gene>
    <name evidence="6" type="ORF">HCN56_19010</name>
</gene>
<dbReference type="CDD" id="cd16012">
    <property type="entry name" value="ALP"/>
    <property type="match status" value="1"/>
</dbReference>
<feature type="binding site" evidence="3">
    <location>
        <position position="223"/>
    </location>
    <ligand>
        <name>Mg(2+)</name>
        <dbReference type="ChEBI" id="CHEBI:18420"/>
    </ligand>
</feature>
<name>A0A7X6I0G0_9ACTN</name>
<keyword evidence="3" id="KW-0460">Magnesium</keyword>
<feature type="binding site" evidence="3">
    <location>
        <position position="431"/>
    </location>
    <ligand>
        <name>Zn(2+)</name>
        <dbReference type="ChEBI" id="CHEBI:29105"/>
        <label>2</label>
    </ligand>
</feature>